<name>A0A381YML4_9ZZZZ</name>
<reference evidence="1" key="1">
    <citation type="submission" date="2018-05" db="EMBL/GenBank/DDBJ databases">
        <authorList>
            <person name="Lanie J.A."/>
            <person name="Ng W.-L."/>
            <person name="Kazmierczak K.M."/>
            <person name="Andrzejewski T.M."/>
            <person name="Davidsen T.M."/>
            <person name="Wayne K.J."/>
            <person name="Tettelin H."/>
            <person name="Glass J.I."/>
            <person name="Rusch D."/>
            <person name="Podicherti R."/>
            <person name="Tsui H.-C.T."/>
            <person name="Winkler M.E."/>
        </authorList>
    </citation>
    <scope>NUCLEOTIDE SEQUENCE</scope>
</reference>
<accession>A0A381YML4</accession>
<organism evidence="1">
    <name type="scientific">marine metagenome</name>
    <dbReference type="NCBI Taxonomy" id="408172"/>
    <lineage>
        <taxon>unclassified sequences</taxon>
        <taxon>metagenomes</taxon>
        <taxon>ecological metagenomes</taxon>
    </lineage>
</organism>
<dbReference type="AlphaFoldDB" id="A0A381YML4"/>
<evidence type="ECO:0000313" key="1">
    <source>
        <dbReference type="EMBL" id="SVA77842.1"/>
    </source>
</evidence>
<sequence>MAVKQRLLYLSTQSTDPRSPAISQALHDPVKGTIVEIDPTLGSLDYESVHDAICDGWRVVHFPDQRGALTDSDVEVIGFQFILEKMEQFDD</sequence>
<protein>
    <submittedName>
        <fullName evidence="1">Uncharacterized protein</fullName>
    </submittedName>
</protein>
<proteinExistence type="predicted"/>
<dbReference type="EMBL" id="UINC01018516">
    <property type="protein sequence ID" value="SVA77842.1"/>
    <property type="molecule type" value="Genomic_DNA"/>
</dbReference>
<gene>
    <name evidence="1" type="ORF">METZ01_LOCUS130696</name>
</gene>